<dbReference type="AlphaFoldDB" id="A0A844FES2"/>
<comment type="caution">
    <text evidence="1">The sequence shown here is derived from an EMBL/GenBank/DDBJ whole genome shotgun (WGS) entry which is preliminary data.</text>
</comment>
<dbReference type="EMBL" id="VULR01000002">
    <property type="protein sequence ID" value="MSS42471.1"/>
    <property type="molecule type" value="Genomic_DNA"/>
</dbReference>
<protein>
    <submittedName>
        <fullName evidence="1">Uncharacterized protein</fullName>
    </submittedName>
</protein>
<dbReference type="Proteomes" id="UP000462760">
    <property type="component" value="Unassembled WGS sequence"/>
</dbReference>
<dbReference type="OrthoDB" id="9780715at2"/>
<accession>A0A844FES2</accession>
<gene>
    <name evidence="1" type="ORF">FYJ27_01795</name>
</gene>
<organism evidence="1 2">
    <name type="scientific">Anaerosalibacter bizertensis</name>
    <dbReference type="NCBI Taxonomy" id="932217"/>
    <lineage>
        <taxon>Bacteria</taxon>
        <taxon>Bacillati</taxon>
        <taxon>Bacillota</taxon>
        <taxon>Tissierellia</taxon>
        <taxon>Tissierellales</taxon>
        <taxon>Sporanaerobacteraceae</taxon>
        <taxon>Anaerosalibacter</taxon>
    </lineage>
</organism>
<name>A0A844FES2_9FIRM</name>
<evidence type="ECO:0000313" key="1">
    <source>
        <dbReference type="EMBL" id="MSS42471.1"/>
    </source>
</evidence>
<evidence type="ECO:0000313" key="2">
    <source>
        <dbReference type="Proteomes" id="UP000462760"/>
    </source>
</evidence>
<proteinExistence type="predicted"/>
<reference evidence="1 2" key="1">
    <citation type="submission" date="2019-08" db="EMBL/GenBank/DDBJ databases">
        <title>In-depth cultivation of the pig gut microbiome towards novel bacterial diversity and tailored functional studies.</title>
        <authorList>
            <person name="Wylensek D."/>
            <person name="Hitch T.C.A."/>
            <person name="Clavel T."/>
        </authorList>
    </citation>
    <scope>NUCLEOTIDE SEQUENCE [LARGE SCALE GENOMIC DNA]</scope>
    <source>
        <strain evidence="1 2">Med78-601-WT-4W-RMD-3</strain>
    </source>
</reference>
<dbReference type="RefSeq" id="WP_154482264.1">
    <property type="nucleotide sequence ID" value="NZ_VULR01000002.1"/>
</dbReference>
<sequence>MSKSNFIVRGGADFSQIKREMDKTQKQFKGFQSALTTGLSTLGKLTGITLGTAALVNFGKQAIKTSSDLEEIQNVTDTVFGSMARDVDEFSKTLIESHGIGELSAKKYASYMGAMLKSSGIQGDAVRQMSKDLTLLTADMASFYNLETDEMFQKIMSGMSGQSMPLKQLGINMNIANLEAFALQQGIRKSWQEMNQAEQVMLRYNYLMAVTGDAQGDFARNNWNWAHSVKILGEKWQEFLGIVGKGLQVVILPLVKGLIKVLDVLIKIAKSIGEIYTMITGKEVSVDTKSNTDMLGPMPDDKDLKPMLDLPKANKDIGKTGGKAAKGQKDLGKGIDKASKAAKKALAPFDELNILQKNLIDNINGGNGSGGLGSGGGKGPGGLGSFDEGINNMVGNMENTMKTKKTADDMKSIFDDFFTWFMNKWKKLKQTLEMPIKVPAPVFAAIPSPVYNPDWGLVPPLVPVPVFPPIPVPVYNPDWGLDPPPIPQLVFPPLLHEEYDLSLETVKALTVGAYENIKVKTVELKTNVTTQWQQMNERVKSETATMKQRIATTWGAIEANYKTHRQNMGVISAGIATVMAANAARGVMTSGRNQNAGLSSMQRSMLAFGRNVGVMAAGASMALARNLGSGLNAGIRNFNSFFRSTVPAMRSWASGLLRMSADWGRSFVSNIANALSSAWRNIKSFASSTGGKLQGWFSENKGTIAKTAIVAGAVVAAGTIALTFPASIPFVAGGLASIPALAKGGITNGEMLALVGDNPGGREVVSPLDDLMGMIQTAVNESNNNTNNSDRPLEVNLIVNDTKLGRAVINSINSLQKQEGKILLDL</sequence>